<sequence>MKREGLANKSGKYSNRRIIRHRGRDGDRMTETLKYCLQKICELQAEIQQDEEEIHDPEAEGYSVCAMETLRFLSAQGMSSDHPLVKALTERLLRNRN</sequence>
<evidence type="ECO:0000313" key="3">
    <source>
        <dbReference type="Proteomes" id="UP000625711"/>
    </source>
</evidence>
<dbReference type="OrthoDB" id="6720387at2759"/>
<dbReference type="EMBL" id="JAACXV010014635">
    <property type="protein sequence ID" value="KAF7265206.1"/>
    <property type="molecule type" value="Genomic_DNA"/>
</dbReference>
<comment type="caution">
    <text evidence="2">The sequence shown here is derived from an EMBL/GenBank/DDBJ whole genome shotgun (WGS) entry which is preliminary data.</text>
</comment>
<accession>A0A834HSQ2</accession>
<protein>
    <submittedName>
        <fullName evidence="2">Uncharacterized protein</fullName>
    </submittedName>
</protein>
<feature type="compositionally biased region" description="Basic residues" evidence="1">
    <location>
        <begin position="14"/>
        <end position="23"/>
    </location>
</feature>
<evidence type="ECO:0000256" key="1">
    <source>
        <dbReference type="SAM" id="MobiDB-lite"/>
    </source>
</evidence>
<evidence type="ECO:0000313" key="2">
    <source>
        <dbReference type="EMBL" id="KAF7265206.1"/>
    </source>
</evidence>
<reference evidence="2" key="1">
    <citation type="submission" date="2020-08" db="EMBL/GenBank/DDBJ databases">
        <title>Genome sequencing and assembly of the red palm weevil Rhynchophorus ferrugineus.</title>
        <authorList>
            <person name="Dias G.B."/>
            <person name="Bergman C.M."/>
            <person name="Manee M."/>
        </authorList>
    </citation>
    <scope>NUCLEOTIDE SEQUENCE</scope>
    <source>
        <strain evidence="2">AA-2017</strain>
        <tissue evidence="2">Whole larva</tissue>
    </source>
</reference>
<keyword evidence="3" id="KW-1185">Reference proteome</keyword>
<organism evidence="2 3">
    <name type="scientific">Rhynchophorus ferrugineus</name>
    <name type="common">Red palm weevil</name>
    <name type="synonym">Curculio ferrugineus</name>
    <dbReference type="NCBI Taxonomy" id="354439"/>
    <lineage>
        <taxon>Eukaryota</taxon>
        <taxon>Metazoa</taxon>
        <taxon>Ecdysozoa</taxon>
        <taxon>Arthropoda</taxon>
        <taxon>Hexapoda</taxon>
        <taxon>Insecta</taxon>
        <taxon>Pterygota</taxon>
        <taxon>Neoptera</taxon>
        <taxon>Endopterygota</taxon>
        <taxon>Coleoptera</taxon>
        <taxon>Polyphaga</taxon>
        <taxon>Cucujiformia</taxon>
        <taxon>Curculionidae</taxon>
        <taxon>Dryophthorinae</taxon>
        <taxon>Rhynchophorus</taxon>
    </lineage>
</organism>
<dbReference type="Proteomes" id="UP000625711">
    <property type="component" value="Unassembled WGS sequence"/>
</dbReference>
<dbReference type="AlphaFoldDB" id="A0A834HSQ2"/>
<proteinExistence type="predicted"/>
<gene>
    <name evidence="2" type="ORF">GWI33_021317</name>
</gene>
<feature type="region of interest" description="Disordered" evidence="1">
    <location>
        <begin position="1"/>
        <end position="24"/>
    </location>
</feature>
<name>A0A834HSQ2_RHYFE</name>